<sequence>MVPQDVLDEFFRYVQNEIPIRLIYVKEMRLVDRYFVQQYYLGSIKTMTEKDVGTSVQSSTRVWRVSKMVQDVVKYDILSHRWLPQGEPTVRDMMDGTAAWTLGYAKLLKFCAAADSDFVWSDTYCIDKSSSSELDESIRSMFKWYRNSTTCIVHLAQTTRLADMGNDEWFERGWTLQELLAPRVIKFYNANWYPFMHGGANDKYNKKMTERLASATGCSGDEFRYLVPGPFKVDQRMSWAAKRKTTRAEDMAYSLMGMFDVIIQPAYGEGGGKSFLPTCQGDHVVE</sequence>
<dbReference type="Proteomes" id="UP001303160">
    <property type="component" value="Unassembled WGS sequence"/>
</dbReference>
<evidence type="ECO:0000313" key="3">
    <source>
        <dbReference type="Proteomes" id="UP001303160"/>
    </source>
</evidence>
<name>A0AAN6XN51_9PEZI</name>
<protein>
    <recommendedName>
        <fullName evidence="1">Heterokaryon incompatibility domain-containing protein</fullName>
    </recommendedName>
</protein>
<evidence type="ECO:0000313" key="2">
    <source>
        <dbReference type="EMBL" id="KAK4203704.1"/>
    </source>
</evidence>
<dbReference type="EMBL" id="MU863887">
    <property type="protein sequence ID" value="KAK4203704.1"/>
    <property type="molecule type" value="Genomic_DNA"/>
</dbReference>
<keyword evidence="3" id="KW-1185">Reference proteome</keyword>
<accession>A0AAN6XN51</accession>
<dbReference type="PANTHER" id="PTHR10622">
    <property type="entry name" value="HET DOMAIN-CONTAINING PROTEIN"/>
    <property type="match status" value="1"/>
</dbReference>
<organism evidence="2 3">
    <name type="scientific">Triangularia verruculosa</name>
    <dbReference type="NCBI Taxonomy" id="2587418"/>
    <lineage>
        <taxon>Eukaryota</taxon>
        <taxon>Fungi</taxon>
        <taxon>Dikarya</taxon>
        <taxon>Ascomycota</taxon>
        <taxon>Pezizomycotina</taxon>
        <taxon>Sordariomycetes</taxon>
        <taxon>Sordariomycetidae</taxon>
        <taxon>Sordariales</taxon>
        <taxon>Podosporaceae</taxon>
        <taxon>Triangularia</taxon>
    </lineage>
</organism>
<proteinExistence type="predicted"/>
<evidence type="ECO:0000259" key="1">
    <source>
        <dbReference type="Pfam" id="PF06985"/>
    </source>
</evidence>
<reference evidence="2" key="1">
    <citation type="journal article" date="2023" name="Mol. Phylogenet. Evol.">
        <title>Genome-scale phylogeny and comparative genomics of the fungal order Sordariales.</title>
        <authorList>
            <person name="Hensen N."/>
            <person name="Bonometti L."/>
            <person name="Westerberg I."/>
            <person name="Brannstrom I.O."/>
            <person name="Guillou S."/>
            <person name="Cros-Aarteil S."/>
            <person name="Calhoun S."/>
            <person name="Haridas S."/>
            <person name="Kuo A."/>
            <person name="Mondo S."/>
            <person name="Pangilinan J."/>
            <person name="Riley R."/>
            <person name="LaButti K."/>
            <person name="Andreopoulos B."/>
            <person name="Lipzen A."/>
            <person name="Chen C."/>
            <person name="Yan M."/>
            <person name="Daum C."/>
            <person name="Ng V."/>
            <person name="Clum A."/>
            <person name="Steindorff A."/>
            <person name="Ohm R.A."/>
            <person name="Martin F."/>
            <person name="Silar P."/>
            <person name="Natvig D.O."/>
            <person name="Lalanne C."/>
            <person name="Gautier V."/>
            <person name="Ament-Velasquez S.L."/>
            <person name="Kruys A."/>
            <person name="Hutchinson M.I."/>
            <person name="Powell A.J."/>
            <person name="Barry K."/>
            <person name="Miller A.N."/>
            <person name="Grigoriev I.V."/>
            <person name="Debuchy R."/>
            <person name="Gladieux P."/>
            <person name="Hiltunen Thoren M."/>
            <person name="Johannesson H."/>
        </authorList>
    </citation>
    <scope>NUCLEOTIDE SEQUENCE</scope>
    <source>
        <strain evidence="2">CBS 315.58</strain>
    </source>
</reference>
<feature type="domain" description="Heterokaryon incompatibility" evidence="1">
    <location>
        <begin position="75"/>
        <end position="159"/>
    </location>
</feature>
<reference evidence="2" key="2">
    <citation type="submission" date="2023-05" db="EMBL/GenBank/DDBJ databases">
        <authorList>
            <consortium name="Lawrence Berkeley National Laboratory"/>
            <person name="Steindorff A."/>
            <person name="Hensen N."/>
            <person name="Bonometti L."/>
            <person name="Westerberg I."/>
            <person name="Brannstrom I.O."/>
            <person name="Guillou S."/>
            <person name="Cros-Aarteil S."/>
            <person name="Calhoun S."/>
            <person name="Haridas S."/>
            <person name="Kuo A."/>
            <person name="Mondo S."/>
            <person name="Pangilinan J."/>
            <person name="Riley R."/>
            <person name="Labutti K."/>
            <person name="Andreopoulos B."/>
            <person name="Lipzen A."/>
            <person name="Chen C."/>
            <person name="Yanf M."/>
            <person name="Daum C."/>
            <person name="Ng V."/>
            <person name="Clum A."/>
            <person name="Ohm R."/>
            <person name="Martin F."/>
            <person name="Silar P."/>
            <person name="Natvig D."/>
            <person name="Lalanne C."/>
            <person name="Gautier V."/>
            <person name="Ament-Velasquez S.L."/>
            <person name="Kruys A."/>
            <person name="Hutchinson M.I."/>
            <person name="Powell A.J."/>
            <person name="Barry K."/>
            <person name="Miller A.N."/>
            <person name="Grigoriev I.V."/>
            <person name="Debuchy R."/>
            <person name="Gladieux P."/>
            <person name="Thoren M.H."/>
            <person name="Johannesson H."/>
        </authorList>
    </citation>
    <scope>NUCLEOTIDE SEQUENCE</scope>
    <source>
        <strain evidence="2">CBS 315.58</strain>
    </source>
</reference>
<dbReference type="Pfam" id="PF06985">
    <property type="entry name" value="HET"/>
    <property type="match status" value="1"/>
</dbReference>
<dbReference type="PANTHER" id="PTHR10622:SF10">
    <property type="entry name" value="HET DOMAIN-CONTAINING PROTEIN"/>
    <property type="match status" value="1"/>
</dbReference>
<comment type="caution">
    <text evidence="2">The sequence shown here is derived from an EMBL/GenBank/DDBJ whole genome shotgun (WGS) entry which is preliminary data.</text>
</comment>
<dbReference type="InterPro" id="IPR010730">
    <property type="entry name" value="HET"/>
</dbReference>
<gene>
    <name evidence="2" type="ORF">QBC40DRAFT_17061</name>
</gene>
<dbReference type="AlphaFoldDB" id="A0AAN6XN51"/>